<name>A0A9Q0Y3I4_9SAUR</name>
<reference evidence="1" key="1">
    <citation type="journal article" date="2023" name="DNA Res.">
        <title>Chromosome-level genome assembly of Phrynocephalus forsythii using third-generation DNA sequencing and Hi-C analysis.</title>
        <authorList>
            <person name="Qi Y."/>
            <person name="Zhao W."/>
            <person name="Zhao Y."/>
            <person name="Niu C."/>
            <person name="Cao S."/>
            <person name="Zhang Y."/>
        </authorList>
    </citation>
    <scope>NUCLEOTIDE SEQUENCE</scope>
    <source>
        <tissue evidence="1">Muscle</tissue>
    </source>
</reference>
<gene>
    <name evidence="1" type="ORF">JRQ81_005264</name>
</gene>
<dbReference type="EMBL" id="JAPFRF010000002">
    <property type="protein sequence ID" value="KAJ7341313.1"/>
    <property type="molecule type" value="Genomic_DNA"/>
</dbReference>
<dbReference type="Proteomes" id="UP001142489">
    <property type="component" value="Unassembled WGS sequence"/>
</dbReference>
<sequence length="140" mass="16047">MFRQTLYVSSKYIDYENVCNLYCSLLIFHSTYETCFVLPSALIREILLLMPKNWKPAIKYQPAFIIFSFPLTGEAMKVSYICSLILCVAALFSPGCLAEITDAFQCLDIQGRCEQKECFFSKKIGMCDKQKVCCKGNPWD</sequence>
<evidence type="ECO:0000313" key="1">
    <source>
        <dbReference type="EMBL" id="KAJ7341313.1"/>
    </source>
</evidence>
<accession>A0A9Q0Y3I4</accession>
<organism evidence="1 2">
    <name type="scientific">Phrynocephalus forsythii</name>
    <dbReference type="NCBI Taxonomy" id="171643"/>
    <lineage>
        <taxon>Eukaryota</taxon>
        <taxon>Metazoa</taxon>
        <taxon>Chordata</taxon>
        <taxon>Craniata</taxon>
        <taxon>Vertebrata</taxon>
        <taxon>Euteleostomi</taxon>
        <taxon>Lepidosauria</taxon>
        <taxon>Squamata</taxon>
        <taxon>Bifurcata</taxon>
        <taxon>Unidentata</taxon>
        <taxon>Episquamata</taxon>
        <taxon>Toxicofera</taxon>
        <taxon>Iguania</taxon>
        <taxon>Acrodonta</taxon>
        <taxon>Agamidae</taxon>
        <taxon>Agaminae</taxon>
        <taxon>Phrynocephalus</taxon>
    </lineage>
</organism>
<dbReference type="AlphaFoldDB" id="A0A9Q0Y3I4"/>
<keyword evidence="2" id="KW-1185">Reference proteome</keyword>
<comment type="caution">
    <text evidence="1">The sequence shown here is derived from an EMBL/GenBank/DDBJ whole genome shotgun (WGS) entry which is preliminary data.</text>
</comment>
<evidence type="ECO:0000313" key="2">
    <source>
        <dbReference type="Proteomes" id="UP001142489"/>
    </source>
</evidence>
<evidence type="ECO:0008006" key="3">
    <source>
        <dbReference type="Google" id="ProtNLM"/>
    </source>
</evidence>
<protein>
    <recommendedName>
        <fullName evidence="3">Beta-defensin</fullName>
    </recommendedName>
</protein>
<proteinExistence type="predicted"/>